<comment type="caution">
    <text evidence="1">The sequence shown here is derived from an EMBL/GenBank/DDBJ whole genome shotgun (WGS) entry which is preliminary data.</text>
</comment>
<dbReference type="Proteomes" id="UP000186817">
    <property type="component" value="Unassembled WGS sequence"/>
</dbReference>
<protein>
    <submittedName>
        <fullName evidence="1">Uncharacterized protein</fullName>
    </submittedName>
</protein>
<dbReference type="EMBL" id="LSRX01001623">
    <property type="protein sequence ID" value="OLP78352.1"/>
    <property type="molecule type" value="Genomic_DNA"/>
</dbReference>
<feature type="non-terminal residue" evidence="1">
    <location>
        <position position="1"/>
    </location>
</feature>
<sequence length="59" mass="6675">AETVVRLFQETGALDPENLYAVLRALEPTLSLESYEQLEQAAESKDAEQLLRWLLDVQA</sequence>
<name>A0A1Q9C602_SYMMI</name>
<reference evidence="1 2" key="1">
    <citation type="submission" date="2016-02" db="EMBL/GenBank/DDBJ databases">
        <title>Genome analysis of coral dinoflagellate symbionts highlights evolutionary adaptations to a symbiotic lifestyle.</title>
        <authorList>
            <person name="Aranda M."/>
            <person name="Li Y."/>
            <person name="Liew Y.J."/>
            <person name="Baumgarten S."/>
            <person name="Simakov O."/>
            <person name="Wilson M."/>
            <person name="Piel J."/>
            <person name="Ashoor H."/>
            <person name="Bougouffa S."/>
            <person name="Bajic V.B."/>
            <person name="Ryu T."/>
            <person name="Ravasi T."/>
            <person name="Bayer T."/>
            <person name="Micklem G."/>
            <person name="Kim H."/>
            <person name="Bhak J."/>
            <person name="Lajeunesse T.C."/>
            <person name="Voolstra C.R."/>
        </authorList>
    </citation>
    <scope>NUCLEOTIDE SEQUENCE [LARGE SCALE GENOMIC DNA]</scope>
    <source>
        <strain evidence="1 2">CCMP2467</strain>
    </source>
</reference>
<proteinExistence type="predicted"/>
<dbReference type="AlphaFoldDB" id="A0A1Q9C602"/>
<accession>A0A1Q9C602</accession>
<keyword evidence="2" id="KW-1185">Reference proteome</keyword>
<evidence type="ECO:0000313" key="1">
    <source>
        <dbReference type="EMBL" id="OLP78352.1"/>
    </source>
</evidence>
<gene>
    <name evidence="1" type="ORF">AK812_SmicGene41482</name>
</gene>
<organism evidence="1 2">
    <name type="scientific">Symbiodinium microadriaticum</name>
    <name type="common">Dinoflagellate</name>
    <name type="synonym">Zooxanthella microadriatica</name>
    <dbReference type="NCBI Taxonomy" id="2951"/>
    <lineage>
        <taxon>Eukaryota</taxon>
        <taxon>Sar</taxon>
        <taxon>Alveolata</taxon>
        <taxon>Dinophyceae</taxon>
        <taxon>Suessiales</taxon>
        <taxon>Symbiodiniaceae</taxon>
        <taxon>Symbiodinium</taxon>
    </lineage>
</organism>
<evidence type="ECO:0000313" key="2">
    <source>
        <dbReference type="Proteomes" id="UP000186817"/>
    </source>
</evidence>